<dbReference type="InterPro" id="IPR014100">
    <property type="entry name" value="GTP-bd_Obg/CgtA"/>
</dbReference>
<dbReference type="Gene3D" id="3.40.50.300">
    <property type="entry name" value="P-loop containing nucleotide triphosphate hydrolases"/>
    <property type="match status" value="1"/>
</dbReference>
<evidence type="ECO:0000259" key="6">
    <source>
        <dbReference type="PROSITE" id="PS51883"/>
    </source>
</evidence>
<dbReference type="CTD" id="20214246"/>
<dbReference type="SUPFAM" id="SSF82051">
    <property type="entry name" value="Obg GTP-binding protein N-terminal domain"/>
    <property type="match status" value="1"/>
</dbReference>
<accession>T1FZJ8</accession>
<reference evidence="8" key="3">
    <citation type="submission" date="2015-06" db="UniProtKB">
        <authorList>
            <consortium name="EnsemblMetazoa"/>
        </authorList>
    </citation>
    <scope>IDENTIFICATION</scope>
</reference>
<dbReference type="PANTHER" id="PTHR11702:SF31">
    <property type="entry name" value="MITOCHONDRIAL RIBOSOME-ASSOCIATED GTPASE 2"/>
    <property type="match status" value="1"/>
</dbReference>
<keyword evidence="4" id="KW-0342">GTP-binding</keyword>
<dbReference type="InterPro" id="IPR006169">
    <property type="entry name" value="GTP1_OBG_dom"/>
</dbReference>
<dbReference type="CDD" id="cd01898">
    <property type="entry name" value="Obg"/>
    <property type="match status" value="1"/>
</dbReference>
<dbReference type="Proteomes" id="UP000015101">
    <property type="component" value="Unassembled WGS sequence"/>
</dbReference>
<dbReference type="InterPro" id="IPR027417">
    <property type="entry name" value="P-loop_NTPase"/>
</dbReference>
<dbReference type="eggNOG" id="KOG1489">
    <property type="taxonomic scope" value="Eukaryota"/>
</dbReference>
<dbReference type="Pfam" id="PF01926">
    <property type="entry name" value="MMR_HSR1"/>
    <property type="match status" value="1"/>
</dbReference>
<dbReference type="HOGENOM" id="CLU_011747_2_3_1"/>
<dbReference type="GeneID" id="20214246"/>
<dbReference type="PROSITE" id="PS51883">
    <property type="entry name" value="OBG"/>
    <property type="match status" value="1"/>
</dbReference>
<evidence type="ECO:0000256" key="1">
    <source>
        <dbReference type="ARBA" id="ARBA00007699"/>
    </source>
</evidence>
<dbReference type="NCBIfam" id="TIGR02729">
    <property type="entry name" value="Obg_CgtA"/>
    <property type="match status" value="1"/>
</dbReference>
<evidence type="ECO:0000256" key="3">
    <source>
        <dbReference type="ARBA" id="ARBA00022741"/>
    </source>
</evidence>
<evidence type="ECO:0000259" key="5">
    <source>
        <dbReference type="PROSITE" id="PS51710"/>
    </source>
</evidence>
<evidence type="ECO:0000313" key="7">
    <source>
        <dbReference type="EMBL" id="ESN94464.1"/>
    </source>
</evidence>
<dbReference type="Pfam" id="PF01018">
    <property type="entry name" value="GTP1_OBG"/>
    <property type="match status" value="1"/>
</dbReference>
<protein>
    <recommendedName>
        <fullName evidence="10">OBG-type G domain-containing protein</fullName>
    </recommendedName>
</protein>
<dbReference type="EMBL" id="KB097571">
    <property type="protein sequence ID" value="ESN94464.1"/>
    <property type="molecule type" value="Genomic_DNA"/>
</dbReference>
<gene>
    <name evidence="8" type="primary">20214246</name>
    <name evidence="7" type="ORF">HELRODRAFT_68811</name>
</gene>
<evidence type="ECO:0000313" key="8">
    <source>
        <dbReference type="EnsemblMetazoa" id="HelroP68811"/>
    </source>
</evidence>
<dbReference type="GO" id="GO:0005739">
    <property type="term" value="C:mitochondrion"/>
    <property type="evidence" value="ECO:0000318"/>
    <property type="project" value="GO_Central"/>
</dbReference>
<dbReference type="Gene3D" id="2.70.210.12">
    <property type="entry name" value="GTP1/OBG domain"/>
    <property type="match status" value="1"/>
</dbReference>
<keyword evidence="9" id="KW-1185">Reference proteome</keyword>
<dbReference type="GO" id="GO:0005525">
    <property type="term" value="F:GTP binding"/>
    <property type="evidence" value="ECO:0000318"/>
    <property type="project" value="GO_Central"/>
</dbReference>
<dbReference type="PRINTS" id="PR00326">
    <property type="entry name" value="GTP1OBG"/>
</dbReference>
<keyword evidence="3" id="KW-0547">Nucleotide-binding</keyword>
<dbReference type="InterPro" id="IPR031167">
    <property type="entry name" value="G_OBG"/>
</dbReference>
<dbReference type="HAMAP" id="MF_01454">
    <property type="entry name" value="GTPase_Obg"/>
    <property type="match status" value="1"/>
</dbReference>
<dbReference type="InterPro" id="IPR005225">
    <property type="entry name" value="Small_GTP-bd"/>
</dbReference>
<reference evidence="9" key="1">
    <citation type="submission" date="2012-12" db="EMBL/GenBank/DDBJ databases">
        <authorList>
            <person name="Hellsten U."/>
            <person name="Grimwood J."/>
            <person name="Chapman J.A."/>
            <person name="Shapiro H."/>
            <person name="Aerts A."/>
            <person name="Otillar R.P."/>
            <person name="Terry A.Y."/>
            <person name="Boore J.L."/>
            <person name="Simakov O."/>
            <person name="Marletaz F."/>
            <person name="Cho S.-J."/>
            <person name="Edsinger-Gonzales E."/>
            <person name="Havlak P."/>
            <person name="Kuo D.-H."/>
            <person name="Larsson T."/>
            <person name="Lv J."/>
            <person name="Arendt D."/>
            <person name="Savage R."/>
            <person name="Osoegawa K."/>
            <person name="de Jong P."/>
            <person name="Lindberg D.R."/>
            <person name="Seaver E.C."/>
            <person name="Weisblat D.A."/>
            <person name="Putnam N.H."/>
            <person name="Grigoriev I.V."/>
            <person name="Rokhsar D.S."/>
        </authorList>
    </citation>
    <scope>NUCLEOTIDE SEQUENCE</scope>
</reference>
<dbReference type="RefSeq" id="XP_009027207.1">
    <property type="nucleotide sequence ID" value="XM_009028959.1"/>
</dbReference>
<dbReference type="STRING" id="6412.T1FZJ8"/>
<dbReference type="AlphaFoldDB" id="T1FZJ8"/>
<name>T1FZJ8_HELRO</name>
<keyword evidence="2" id="KW-0690">Ribosome biogenesis</keyword>
<dbReference type="OMA" id="VVFDWEP"/>
<dbReference type="PROSITE" id="PS51710">
    <property type="entry name" value="G_OBG"/>
    <property type="match status" value="1"/>
</dbReference>
<dbReference type="GO" id="GO:0003924">
    <property type="term" value="F:GTPase activity"/>
    <property type="evidence" value="ECO:0000318"/>
    <property type="project" value="GO_Central"/>
</dbReference>
<dbReference type="FunCoup" id="T1FZJ8">
    <property type="interactions" value="528"/>
</dbReference>
<sequence>AKHFVDFKRIRVIGGKGGNGCMSFLSLFKNEYAGPDGGDGGNGGHIVFQADVNTKSLSKVYPIYKGEQGSRGQSKHCHGKNAEPTIVKVPVGTFFRNENSDVLADLAKSGDMFVAARGGAGGKGNYFFLSNDNRAPTTYEEGGFGEEKVYYAEMRIIAHIGLVGFPNAGKSTLLRCLTRARPKIGCYPFTTLYPHLGIVNYDDHEQVSIADIPGLVEGAHLNRGLGFSFLRHVEQCKSLIYVIDLSYKDAIAQLDVLKNELEKYRAGLSEKPHLIVGNKIDLPMSNTNFEKFCSNLKDYKYKIHAISARKNTNIDDLLSSIRLLYDNCSLG</sequence>
<dbReference type="OrthoDB" id="347018at2759"/>
<proteinExistence type="inferred from homology"/>
<dbReference type="GO" id="GO:0042254">
    <property type="term" value="P:ribosome biogenesis"/>
    <property type="evidence" value="ECO:0007669"/>
    <property type="project" value="UniProtKB-UniRule"/>
</dbReference>
<dbReference type="InParanoid" id="T1FZJ8"/>
<dbReference type="NCBIfam" id="NF008956">
    <property type="entry name" value="PRK12299.1"/>
    <property type="match status" value="1"/>
</dbReference>
<dbReference type="GO" id="GO:0000287">
    <property type="term" value="F:magnesium ion binding"/>
    <property type="evidence" value="ECO:0007669"/>
    <property type="project" value="InterPro"/>
</dbReference>
<dbReference type="KEGG" id="hro:HELRODRAFT_68811"/>
<organism evidence="8 9">
    <name type="scientific">Helobdella robusta</name>
    <name type="common">Californian leech</name>
    <dbReference type="NCBI Taxonomy" id="6412"/>
    <lineage>
        <taxon>Eukaryota</taxon>
        <taxon>Metazoa</taxon>
        <taxon>Spiralia</taxon>
        <taxon>Lophotrochozoa</taxon>
        <taxon>Annelida</taxon>
        <taxon>Clitellata</taxon>
        <taxon>Hirudinea</taxon>
        <taxon>Rhynchobdellida</taxon>
        <taxon>Glossiphoniidae</taxon>
        <taxon>Helobdella</taxon>
    </lineage>
</organism>
<evidence type="ECO:0008006" key="10">
    <source>
        <dbReference type="Google" id="ProtNLM"/>
    </source>
</evidence>
<comment type="similarity">
    <text evidence="1">Belongs to the TRAFAC class OBG-HflX-like GTPase superfamily. OBG GTPase family.</text>
</comment>
<evidence type="ECO:0000256" key="2">
    <source>
        <dbReference type="ARBA" id="ARBA00022517"/>
    </source>
</evidence>
<dbReference type="NCBIfam" id="TIGR00231">
    <property type="entry name" value="small_GTP"/>
    <property type="match status" value="1"/>
</dbReference>
<evidence type="ECO:0000256" key="4">
    <source>
        <dbReference type="ARBA" id="ARBA00023134"/>
    </source>
</evidence>
<dbReference type="PANTHER" id="PTHR11702">
    <property type="entry name" value="DEVELOPMENTALLY REGULATED GTP-BINDING PROTEIN-RELATED"/>
    <property type="match status" value="1"/>
</dbReference>
<feature type="domain" description="OBG-type G" evidence="5">
    <location>
        <begin position="158"/>
        <end position="326"/>
    </location>
</feature>
<feature type="domain" description="Obg" evidence="6">
    <location>
        <begin position="2"/>
        <end position="157"/>
    </location>
</feature>
<reference evidence="7 9" key="2">
    <citation type="journal article" date="2013" name="Nature">
        <title>Insights into bilaterian evolution from three spiralian genomes.</title>
        <authorList>
            <person name="Simakov O."/>
            <person name="Marletaz F."/>
            <person name="Cho S.J."/>
            <person name="Edsinger-Gonzales E."/>
            <person name="Havlak P."/>
            <person name="Hellsten U."/>
            <person name="Kuo D.H."/>
            <person name="Larsson T."/>
            <person name="Lv J."/>
            <person name="Arendt D."/>
            <person name="Savage R."/>
            <person name="Osoegawa K."/>
            <person name="de Jong P."/>
            <person name="Grimwood J."/>
            <person name="Chapman J.A."/>
            <person name="Shapiro H."/>
            <person name="Aerts A."/>
            <person name="Otillar R.P."/>
            <person name="Terry A.Y."/>
            <person name="Boore J.L."/>
            <person name="Grigoriev I.V."/>
            <person name="Lindberg D.R."/>
            <person name="Seaver E.C."/>
            <person name="Weisblat D.A."/>
            <person name="Putnam N.H."/>
            <person name="Rokhsar D.S."/>
        </authorList>
    </citation>
    <scope>NUCLEOTIDE SEQUENCE</scope>
</reference>
<dbReference type="SUPFAM" id="SSF52540">
    <property type="entry name" value="P-loop containing nucleoside triphosphate hydrolases"/>
    <property type="match status" value="1"/>
</dbReference>
<dbReference type="EnsemblMetazoa" id="HelroT68811">
    <property type="protein sequence ID" value="HelroP68811"/>
    <property type="gene ID" value="HelroG68811"/>
</dbReference>
<dbReference type="EMBL" id="AMQM01001626">
    <property type="status" value="NOT_ANNOTATED_CDS"/>
    <property type="molecule type" value="Genomic_DNA"/>
</dbReference>
<dbReference type="InterPro" id="IPR036726">
    <property type="entry name" value="GTP1_OBG_dom_sf"/>
</dbReference>
<evidence type="ECO:0000313" key="9">
    <source>
        <dbReference type="Proteomes" id="UP000015101"/>
    </source>
</evidence>
<dbReference type="PIRSF" id="PIRSF002401">
    <property type="entry name" value="GTP_bd_Obg/CgtA"/>
    <property type="match status" value="1"/>
</dbReference>
<dbReference type="InterPro" id="IPR045086">
    <property type="entry name" value="OBG_GTPase"/>
</dbReference>
<dbReference type="FunFam" id="2.70.210.12:FF:000001">
    <property type="entry name" value="GTPase Obg"/>
    <property type="match status" value="1"/>
</dbReference>
<dbReference type="InterPro" id="IPR006073">
    <property type="entry name" value="GTP-bd"/>
</dbReference>